<dbReference type="InterPro" id="IPR003593">
    <property type="entry name" value="AAA+_ATPase"/>
</dbReference>
<dbReference type="FunFam" id="3.40.50.300:FF:000299">
    <property type="entry name" value="ABC transporter ATP-binding protein/permease"/>
    <property type="match status" value="2"/>
</dbReference>
<feature type="transmembrane region" description="Helical" evidence="11">
    <location>
        <begin position="271"/>
        <end position="292"/>
    </location>
</feature>
<feature type="transmembrane region" description="Helical" evidence="11">
    <location>
        <begin position="859"/>
        <end position="877"/>
    </location>
</feature>
<feature type="transmembrane region" description="Helical" evidence="11">
    <location>
        <begin position="718"/>
        <end position="740"/>
    </location>
</feature>
<feature type="region of interest" description="Disordered" evidence="10">
    <location>
        <begin position="678"/>
        <end position="701"/>
    </location>
</feature>
<keyword evidence="8 11" id="KW-0472">Membrane</keyword>
<feature type="domain" description="ABC transporter" evidence="12">
    <location>
        <begin position="1036"/>
        <end position="1271"/>
    </location>
</feature>
<dbReference type="Pfam" id="PF00005">
    <property type="entry name" value="ABC_tran"/>
    <property type="match status" value="2"/>
</dbReference>
<feature type="transmembrane region" description="Helical" evidence="11">
    <location>
        <begin position="298"/>
        <end position="319"/>
    </location>
</feature>
<dbReference type="InterPro" id="IPR027417">
    <property type="entry name" value="P-loop_NTPase"/>
</dbReference>
<organism evidence="14">
    <name type="scientific">Nakamurella sp. A5-74</name>
    <dbReference type="NCBI Taxonomy" id="3158264"/>
    <lineage>
        <taxon>Bacteria</taxon>
        <taxon>Bacillati</taxon>
        <taxon>Actinomycetota</taxon>
        <taxon>Actinomycetes</taxon>
        <taxon>Nakamurellales</taxon>
        <taxon>Nakamurellaceae</taxon>
        <taxon>Nakamurella</taxon>
    </lineage>
</organism>
<feature type="domain" description="ABC transporter" evidence="12">
    <location>
        <begin position="361"/>
        <end position="595"/>
    </location>
</feature>
<evidence type="ECO:0000256" key="4">
    <source>
        <dbReference type="ARBA" id="ARBA00022692"/>
    </source>
</evidence>
<evidence type="ECO:0000256" key="7">
    <source>
        <dbReference type="ARBA" id="ARBA00022989"/>
    </source>
</evidence>
<keyword evidence="7 11" id="KW-1133">Transmembrane helix</keyword>
<dbReference type="Gene3D" id="3.40.50.300">
    <property type="entry name" value="P-loop containing nucleotide triphosphate hydrolases"/>
    <property type="match status" value="2"/>
</dbReference>
<feature type="transmembrane region" description="Helical" evidence="11">
    <location>
        <begin position="44"/>
        <end position="64"/>
    </location>
</feature>
<dbReference type="Pfam" id="PF00664">
    <property type="entry name" value="ABC_membrane"/>
    <property type="match status" value="2"/>
</dbReference>
<evidence type="ECO:0000256" key="1">
    <source>
        <dbReference type="ARBA" id="ARBA00004651"/>
    </source>
</evidence>
<keyword evidence="4 11" id="KW-0812">Transmembrane</keyword>
<dbReference type="InterPro" id="IPR011527">
    <property type="entry name" value="ABC1_TM_dom"/>
</dbReference>
<keyword evidence="2" id="KW-0813">Transport</keyword>
<keyword evidence="3" id="KW-1003">Cell membrane</keyword>
<sequence length="1274" mass="135897">MTVTRPDDHLQEQATGPERSPEHPARAPGGPGWIRRLLRYCRRYPFVTGMTVVGSGSLAINALTPLLTRAVVDDVTQGRPSASHWAILGLVAVAVALFGTTFLRRWAAGKLSLDVQHDLRQDVFTAIQRLDGPGQDSLRTGQVVSRANSDLQLVQGLMSIAPMAFGQIALAVVSFVIMIVLSPLLTLTAVLVVPAGIVLLRTFRDQLLPANWIAQQAAADVADVVEENVTGVRVVKGFGQEDREVAKLSAAARTLYRFRLRAARITARTNLLVSVTTFGQVLVLLLGGWLTINGRISLGTFVAFTLYVASLVGPTRFIVMLFSIGQQAGAAVDRVLQIVDLDASIVDPAEPLPVPPGPLDVRFDDLSFGYSAEAVVLQRFSLHVQAGSTVAVIGPSGSGKSTLSLLLPRFYEPSEGSVRIGGRDLRDLRLAELRATVGVVFEEAFLFSASISDNIRYGRPDATDAEVREAAVAAEADGFIAALPEGFDTVIGERGLTLSGGQRQRLALARAMITDPRVLILDDATSAVDPSTEAAILQTLHRVTADRTTILIAHRRSTLGLADTVAVMDRGRLVDHGTQEELALRCALFRRLLGSDLHEAPESLLPGPDGITQALWPDEPGRSEDDPAELVLDATAREPVAGKSGGRTGGRGGAVGEMASAPLTPDLAAKIRALPPALDEPESPAATGTLPGRAAGSAADPEQSTFSLRSALAPVKGLMLTAVVLVALGAATGAALPALLRAGIDHGVRPAAMSTVLLLTCIAAVVVLLDYLIQRGQAIITARAGESVLFHLRTRTFRHLQRLGLDYYEREMAGRIMTRMTTDVDALSSFLQTGLVQALVSIATFAAIAIALLVMNAGLALVAFAALPVLVVATFFFRRYSAAQYTKAREQSAEVNADLQENVAGLRVAQALGRQGRNSRRFSEKSDAYRRTRMRAQVAIALYFPFVAFLADLASAGTLLVGSTQVAAGTLTAGTLLAFVLYLNNFFTPIQQLSQVFDGYQQAAVSLRRIDELLNTPTSVPPARNPVVLADVSGEVDLRGVSFRYAPDTPWALQDLEFRFVPGETVAVVGATGAGKSTLVKLIARYYDVTEGAVLIDGTDLRTLELQSYRRHLAVVPQEPHLFSGTIRDNIAYGRPEATDAEVEAAARSVGALEVIGTLPGGFHHRIAERGRNLAAGQRQLVSLARAHLVDPAILLLDEATAALDPAAELAVLQGSDELATGRTTIVVAHRLATAERADRIIVMEHGRVVEIGAHAELLGREGAYAALYGERER</sequence>
<dbReference type="GO" id="GO:0016887">
    <property type="term" value="F:ATP hydrolysis activity"/>
    <property type="evidence" value="ECO:0007669"/>
    <property type="project" value="InterPro"/>
</dbReference>
<feature type="transmembrane region" description="Helical" evidence="11">
    <location>
        <begin position="84"/>
        <end position="103"/>
    </location>
</feature>
<dbReference type="PROSITE" id="PS50929">
    <property type="entry name" value="ABC_TM1F"/>
    <property type="match status" value="2"/>
</dbReference>
<proteinExistence type="inferred from homology"/>
<keyword evidence="6 14" id="KW-0067">ATP-binding</keyword>
<feature type="domain" description="ABC transmembrane type-1" evidence="13">
    <location>
        <begin position="720"/>
        <end position="1002"/>
    </location>
</feature>
<dbReference type="PROSITE" id="PS50893">
    <property type="entry name" value="ABC_TRANSPORTER_2"/>
    <property type="match status" value="2"/>
</dbReference>
<dbReference type="Gene3D" id="1.20.1560.10">
    <property type="entry name" value="ABC transporter type 1, transmembrane domain"/>
    <property type="match status" value="2"/>
</dbReference>
<dbReference type="GO" id="GO:0015421">
    <property type="term" value="F:ABC-type oligopeptide transporter activity"/>
    <property type="evidence" value="ECO:0007669"/>
    <property type="project" value="TreeGrafter"/>
</dbReference>
<dbReference type="GO" id="GO:0005886">
    <property type="term" value="C:plasma membrane"/>
    <property type="evidence" value="ECO:0007669"/>
    <property type="project" value="UniProtKB-SubCell"/>
</dbReference>
<dbReference type="SUPFAM" id="SSF52540">
    <property type="entry name" value="P-loop containing nucleoside triphosphate hydrolases"/>
    <property type="match status" value="2"/>
</dbReference>
<dbReference type="AlphaFoldDB" id="A0AAU8DUX7"/>
<dbReference type="GO" id="GO:0005524">
    <property type="term" value="F:ATP binding"/>
    <property type="evidence" value="ECO:0007669"/>
    <property type="project" value="UniProtKB-KW"/>
</dbReference>
<dbReference type="EMBL" id="CP159218">
    <property type="protein sequence ID" value="XCG64660.1"/>
    <property type="molecule type" value="Genomic_DNA"/>
</dbReference>
<dbReference type="RefSeq" id="WP_353650273.1">
    <property type="nucleotide sequence ID" value="NZ_CP159218.1"/>
</dbReference>
<feature type="domain" description="ABC transmembrane type-1" evidence="13">
    <location>
        <begin position="59"/>
        <end position="327"/>
    </location>
</feature>
<dbReference type="PANTHER" id="PTHR43394">
    <property type="entry name" value="ATP-DEPENDENT PERMEASE MDL1, MITOCHONDRIAL"/>
    <property type="match status" value="1"/>
</dbReference>
<feature type="transmembrane region" description="Helical" evidence="11">
    <location>
        <begin position="184"/>
        <end position="203"/>
    </location>
</feature>
<feature type="region of interest" description="Disordered" evidence="10">
    <location>
        <begin position="1"/>
        <end position="30"/>
    </location>
</feature>
<dbReference type="InterPro" id="IPR017871">
    <property type="entry name" value="ABC_transporter-like_CS"/>
</dbReference>
<evidence type="ECO:0000256" key="10">
    <source>
        <dbReference type="SAM" id="MobiDB-lite"/>
    </source>
</evidence>
<name>A0AAU8DUX7_9ACTN</name>
<reference evidence="14" key="1">
    <citation type="submission" date="2024-05" db="EMBL/GenBank/DDBJ databases">
        <authorList>
            <person name="Cai S.Y."/>
            <person name="Jin L.M."/>
            <person name="Li H.R."/>
        </authorList>
    </citation>
    <scope>NUCLEOTIDE SEQUENCE</scope>
    <source>
        <strain evidence="14">A5-74</strain>
    </source>
</reference>
<dbReference type="SMART" id="SM00382">
    <property type="entry name" value="AAA"/>
    <property type="match status" value="2"/>
</dbReference>
<evidence type="ECO:0000256" key="3">
    <source>
        <dbReference type="ARBA" id="ARBA00022475"/>
    </source>
</evidence>
<evidence type="ECO:0000256" key="5">
    <source>
        <dbReference type="ARBA" id="ARBA00022741"/>
    </source>
</evidence>
<feature type="transmembrane region" description="Helical" evidence="11">
    <location>
        <begin position="156"/>
        <end position="178"/>
    </location>
</feature>
<gene>
    <name evidence="14" type="ORF">ABLG96_04855</name>
</gene>
<comment type="subcellular location">
    <subcellularLocation>
        <location evidence="1">Cell membrane</location>
        <topology evidence="1">Multi-pass membrane protein</topology>
    </subcellularLocation>
</comment>
<evidence type="ECO:0000259" key="12">
    <source>
        <dbReference type="PROSITE" id="PS50893"/>
    </source>
</evidence>
<dbReference type="SUPFAM" id="SSF90123">
    <property type="entry name" value="ABC transporter transmembrane region"/>
    <property type="match status" value="2"/>
</dbReference>
<accession>A0AAU8DUX7</accession>
<dbReference type="PANTHER" id="PTHR43394:SF1">
    <property type="entry name" value="ATP-BINDING CASSETTE SUB-FAMILY B MEMBER 10, MITOCHONDRIAL"/>
    <property type="match status" value="1"/>
</dbReference>
<dbReference type="PROSITE" id="PS00211">
    <property type="entry name" value="ABC_TRANSPORTER_1"/>
    <property type="match status" value="1"/>
</dbReference>
<evidence type="ECO:0000256" key="8">
    <source>
        <dbReference type="ARBA" id="ARBA00023136"/>
    </source>
</evidence>
<protein>
    <submittedName>
        <fullName evidence="14">ABC transporter ATP-binding protein</fullName>
    </submittedName>
</protein>
<evidence type="ECO:0000259" key="13">
    <source>
        <dbReference type="PROSITE" id="PS50929"/>
    </source>
</evidence>
<feature type="compositionally biased region" description="Basic and acidic residues" evidence="10">
    <location>
        <begin position="1"/>
        <end position="11"/>
    </location>
</feature>
<evidence type="ECO:0000256" key="11">
    <source>
        <dbReference type="SAM" id="Phobius"/>
    </source>
</evidence>
<keyword evidence="5" id="KW-0547">Nucleotide-binding</keyword>
<dbReference type="CDD" id="cd18546">
    <property type="entry name" value="ABC_6TM_Rv0194_D2_like"/>
    <property type="match status" value="1"/>
</dbReference>
<feature type="transmembrane region" description="Helical" evidence="11">
    <location>
        <begin position="940"/>
        <end position="960"/>
    </location>
</feature>
<evidence type="ECO:0000256" key="9">
    <source>
        <dbReference type="ARBA" id="ARBA00061644"/>
    </source>
</evidence>
<feature type="transmembrane region" description="Helical" evidence="11">
    <location>
        <begin position="752"/>
        <end position="773"/>
    </location>
</feature>
<evidence type="ECO:0000256" key="6">
    <source>
        <dbReference type="ARBA" id="ARBA00022840"/>
    </source>
</evidence>
<evidence type="ECO:0000256" key="2">
    <source>
        <dbReference type="ARBA" id="ARBA00022448"/>
    </source>
</evidence>
<feature type="transmembrane region" description="Helical" evidence="11">
    <location>
        <begin position="966"/>
        <end position="987"/>
    </location>
</feature>
<dbReference type="InterPro" id="IPR003439">
    <property type="entry name" value="ABC_transporter-like_ATP-bd"/>
</dbReference>
<comment type="similarity">
    <text evidence="9">Belongs to the ABC transporter superfamily. Lipid exporter (TC 3.A.1.106) family.</text>
</comment>
<dbReference type="InterPro" id="IPR039421">
    <property type="entry name" value="Type_1_exporter"/>
</dbReference>
<feature type="transmembrane region" description="Helical" evidence="11">
    <location>
        <begin position="835"/>
        <end position="853"/>
    </location>
</feature>
<evidence type="ECO:0000313" key="14">
    <source>
        <dbReference type="EMBL" id="XCG64660.1"/>
    </source>
</evidence>
<dbReference type="CDD" id="cd18543">
    <property type="entry name" value="ABC_6TM_Rv0194_D1_like"/>
    <property type="match status" value="1"/>
</dbReference>
<dbReference type="InterPro" id="IPR036640">
    <property type="entry name" value="ABC1_TM_sf"/>
</dbReference>